<gene>
    <name evidence="10" type="ORF">DKX38_007447</name>
</gene>
<dbReference type="GO" id="GO:0042407">
    <property type="term" value="P:cristae formation"/>
    <property type="evidence" value="ECO:0007669"/>
    <property type="project" value="TreeGrafter"/>
</dbReference>
<evidence type="ECO:0000256" key="4">
    <source>
        <dbReference type="ARBA" id="ARBA00022792"/>
    </source>
</evidence>
<keyword evidence="8" id="KW-0175">Coiled coil</keyword>
<comment type="similarity">
    <text evidence="2">Belongs to the MICOS complex subunit Mic60 family.</text>
</comment>
<dbReference type="Pfam" id="PF09731">
    <property type="entry name" value="Mitofilin"/>
    <property type="match status" value="3"/>
</dbReference>
<reference evidence="11" key="1">
    <citation type="journal article" date="2019" name="Gigascience">
        <title>De novo genome assembly of the endangered Acer yangbiense, a plant species with extremely small populations endemic to Yunnan Province, China.</title>
        <authorList>
            <person name="Yang J."/>
            <person name="Wariss H.M."/>
            <person name="Tao L."/>
            <person name="Zhang R."/>
            <person name="Yun Q."/>
            <person name="Hollingsworth P."/>
            <person name="Dao Z."/>
            <person name="Luo G."/>
            <person name="Guo H."/>
            <person name="Ma Y."/>
            <person name="Sun W."/>
        </authorList>
    </citation>
    <scope>NUCLEOTIDE SEQUENCE [LARGE SCALE GENOMIC DNA]</scope>
    <source>
        <strain evidence="11">cv. br00</strain>
    </source>
</reference>
<dbReference type="GO" id="GO:0061617">
    <property type="term" value="C:MICOS complex"/>
    <property type="evidence" value="ECO:0007669"/>
    <property type="project" value="TreeGrafter"/>
</dbReference>
<evidence type="ECO:0000256" key="7">
    <source>
        <dbReference type="ARBA" id="ARBA00023136"/>
    </source>
</evidence>
<dbReference type="Proteomes" id="UP000326939">
    <property type="component" value="Chromosome 5"/>
</dbReference>
<evidence type="ECO:0000256" key="5">
    <source>
        <dbReference type="ARBA" id="ARBA00022989"/>
    </source>
</evidence>
<accession>A0A5N5MNQ2</accession>
<proteinExistence type="inferred from homology"/>
<keyword evidence="11" id="KW-1185">Reference proteome</keyword>
<evidence type="ECO:0000256" key="3">
    <source>
        <dbReference type="ARBA" id="ARBA00022692"/>
    </source>
</evidence>
<evidence type="ECO:0000256" key="9">
    <source>
        <dbReference type="SAM" id="MobiDB-lite"/>
    </source>
</evidence>
<evidence type="ECO:0000256" key="1">
    <source>
        <dbReference type="ARBA" id="ARBA00004273"/>
    </source>
</evidence>
<comment type="subcellular location">
    <subcellularLocation>
        <location evidence="1">Mitochondrion inner membrane</location>
    </subcellularLocation>
</comment>
<keyword evidence="6" id="KW-0496">Mitochondrion</keyword>
<name>A0A5N5MNQ2_9ROSI</name>
<sequence>MSSSVTGFWSVVYFQHVPPFLYSRKEFSTSFQKNASPNGGPNDKSERTRSLLVKSLGAVLVVGTCYYAGWLDPIIELIDKKKQSYVNSGGDGIDHKDVKGEEVLSPMSEEANKLSHFIEEAALKVKRESDLPSVITKEEKVEIHADVPHFETKHKVETPTDLPHVEADQKLETQTDQPHHETLSESESDNQSQVHQGAISVEERDEPKFSQHTGSEGSLGMESPDLKTIEESNEGIQVTQVQPQATGIPVENGIKTVPTQNVTTENRSEAAFSEHSGISSLLDSYNLDEKAEKNITTEGLGEQAIASAIEELNDGYITKDGKLVLDFLEAIHAAEKRQAELDALAFSEEKRALKEKYDKELRDLRARELMCAEEAAMLDKEIKRERAKAAAAIKMLQERMEEKLRMELEQKENESEMKLQRFQELAKAELSAAIASEKAAQIEKIAEANLNVWHGLHLQSWSTDQHTPFQFPTGLVVAKPFISSLGLMIFHNDNRHCVVGTVLQSVINALCMAFYARSEESRQIHSVHKLALGALALEDALSKGLPIQQEFDALNAYLEGIDKDSLLHLVLSTLPEETRHHGTDTLLELNQKASHLLFHLLQIECHSVSVCHKLDLWLFNCQSFNVMKGNLRHYILIPPGGASILAHALAHVASWLRFKEVEPSGDGIESIISRVEGFLAEGKLAEAADALQKGVQGSQAEEIAGDWVRRARNRAITEQALTVLQSYATCIGLTQ</sequence>
<keyword evidence="5" id="KW-1133">Transmembrane helix</keyword>
<feature type="coiled-coil region" evidence="8">
    <location>
        <begin position="336"/>
        <end position="428"/>
    </location>
</feature>
<feature type="region of interest" description="Disordered" evidence="9">
    <location>
        <begin position="172"/>
        <end position="223"/>
    </location>
</feature>
<evidence type="ECO:0000313" key="10">
    <source>
        <dbReference type="EMBL" id="KAB5556538.1"/>
    </source>
</evidence>
<dbReference type="AlphaFoldDB" id="A0A5N5MNQ2"/>
<evidence type="ECO:0000256" key="2">
    <source>
        <dbReference type="ARBA" id="ARBA00010877"/>
    </source>
</evidence>
<evidence type="ECO:0008006" key="12">
    <source>
        <dbReference type="Google" id="ProtNLM"/>
    </source>
</evidence>
<dbReference type="PANTHER" id="PTHR15415:SF7">
    <property type="entry name" value="MICOS COMPLEX SUBUNIT MIC60"/>
    <property type="match status" value="1"/>
</dbReference>
<keyword evidence="3" id="KW-0812">Transmembrane</keyword>
<feature type="compositionally biased region" description="Basic and acidic residues" evidence="9">
    <location>
        <begin position="172"/>
        <end position="183"/>
    </location>
</feature>
<dbReference type="InterPro" id="IPR019133">
    <property type="entry name" value="MIC60"/>
</dbReference>
<dbReference type="PANTHER" id="PTHR15415">
    <property type="entry name" value="MITOFILIN"/>
    <property type="match status" value="1"/>
</dbReference>
<dbReference type="EMBL" id="VDCV01000005">
    <property type="protein sequence ID" value="KAB5556538.1"/>
    <property type="molecule type" value="Genomic_DNA"/>
</dbReference>
<keyword evidence="7" id="KW-0472">Membrane</keyword>
<evidence type="ECO:0000256" key="6">
    <source>
        <dbReference type="ARBA" id="ARBA00023128"/>
    </source>
</evidence>
<evidence type="ECO:0000313" key="11">
    <source>
        <dbReference type="Proteomes" id="UP000326939"/>
    </source>
</evidence>
<evidence type="ECO:0000256" key="8">
    <source>
        <dbReference type="SAM" id="Coils"/>
    </source>
</evidence>
<keyword evidence="4" id="KW-0999">Mitochondrion inner membrane</keyword>
<comment type="caution">
    <text evidence="10">The sequence shown here is derived from an EMBL/GenBank/DDBJ whole genome shotgun (WGS) entry which is preliminary data.</text>
</comment>
<organism evidence="10 11">
    <name type="scientific">Salix brachista</name>
    <dbReference type="NCBI Taxonomy" id="2182728"/>
    <lineage>
        <taxon>Eukaryota</taxon>
        <taxon>Viridiplantae</taxon>
        <taxon>Streptophyta</taxon>
        <taxon>Embryophyta</taxon>
        <taxon>Tracheophyta</taxon>
        <taxon>Spermatophyta</taxon>
        <taxon>Magnoliopsida</taxon>
        <taxon>eudicotyledons</taxon>
        <taxon>Gunneridae</taxon>
        <taxon>Pentapetalae</taxon>
        <taxon>rosids</taxon>
        <taxon>fabids</taxon>
        <taxon>Malpighiales</taxon>
        <taxon>Salicaceae</taxon>
        <taxon>Saliceae</taxon>
        <taxon>Salix</taxon>
    </lineage>
</organism>
<protein>
    <recommendedName>
        <fullName evidence="12">MICOS complex subunit MIC60</fullName>
    </recommendedName>
</protein>